<keyword evidence="2" id="KW-1185">Reference proteome</keyword>
<reference evidence="1 2" key="1">
    <citation type="submission" date="2024-04" db="EMBL/GenBank/DDBJ databases">
        <title>Draft genome sequence of Sessilibacter corallicola NBRC 116591.</title>
        <authorList>
            <person name="Miyakawa T."/>
            <person name="Kusuya Y."/>
            <person name="Miura T."/>
        </authorList>
    </citation>
    <scope>NUCLEOTIDE SEQUENCE [LARGE SCALE GENOMIC DNA]</scope>
    <source>
        <strain evidence="1 2">KU-00831-HH</strain>
    </source>
</reference>
<dbReference type="GO" id="GO:0008168">
    <property type="term" value="F:methyltransferase activity"/>
    <property type="evidence" value="ECO:0007669"/>
    <property type="project" value="UniProtKB-KW"/>
</dbReference>
<dbReference type="Proteomes" id="UP001465153">
    <property type="component" value="Unassembled WGS sequence"/>
</dbReference>
<accession>A0ABQ0AA79</accession>
<dbReference type="InterPro" id="IPR029063">
    <property type="entry name" value="SAM-dependent_MTases_sf"/>
</dbReference>
<proteinExistence type="predicted"/>
<name>A0ABQ0AA79_9GAMM</name>
<gene>
    <name evidence="1" type="ORF">NBRC116591_23210</name>
</gene>
<dbReference type="EMBL" id="BAABWN010000007">
    <property type="protein sequence ID" value="GAA6168510.1"/>
    <property type="molecule type" value="Genomic_DNA"/>
</dbReference>
<evidence type="ECO:0000313" key="1">
    <source>
        <dbReference type="EMBL" id="GAA6168510.1"/>
    </source>
</evidence>
<comment type="caution">
    <text evidence="1">The sequence shown here is derived from an EMBL/GenBank/DDBJ whole genome shotgun (WGS) entry which is preliminary data.</text>
</comment>
<dbReference type="Gene3D" id="3.40.50.150">
    <property type="entry name" value="Vaccinia Virus protein VP39"/>
    <property type="match status" value="1"/>
</dbReference>
<dbReference type="SUPFAM" id="SSF53335">
    <property type="entry name" value="S-adenosyl-L-methionine-dependent methyltransferases"/>
    <property type="match status" value="1"/>
</dbReference>
<organism evidence="1 2">
    <name type="scientific">Sessilibacter corallicola</name>
    <dbReference type="NCBI Taxonomy" id="2904075"/>
    <lineage>
        <taxon>Bacteria</taxon>
        <taxon>Pseudomonadati</taxon>
        <taxon>Pseudomonadota</taxon>
        <taxon>Gammaproteobacteria</taxon>
        <taxon>Cellvibrionales</taxon>
        <taxon>Cellvibrionaceae</taxon>
        <taxon>Sessilibacter</taxon>
    </lineage>
</organism>
<keyword evidence="1" id="KW-0489">Methyltransferase</keyword>
<sequence length="243" mass="28359">MDSQTMDSQTMNSQTIDSPLFMNTSSHNLCPLCGEATVFFQEDKKRRYFLCHNCSLVHVPAEYQLSNEHEKEEYDKHENSFEDDGYRQFLSRMLTPVLGVISDHSVGMDFGCGPAPVLASMFRDYGHDVSIYDKYYFSDESVFDKKYDFVVTTEVIEHLADPWHQLLKIKRCIKPNGILGVMTKRWLSAERFRGWHYKNDPTHIVFFHEQTFRYLANQWQVNVEFIGSDVVLFKGMNTDTGDE</sequence>
<keyword evidence="1" id="KW-0808">Transferase</keyword>
<evidence type="ECO:0000313" key="2">
    <source>
        <dbReference type="Proteomes" id="UP001465153"/>
    </source>
</evidence>
<dbReference type="GO" id="GO:0032259">
    <property type="term" value="P:methylation"/>
    <property type="evidence" value="ECO:0007669"/>
    <property type="project" value="UniProtKB-KW"/>
</dbReference>
<dbReference type="Pfam" id="PF13489">
    <property type="entry name" value="Methyltransf_23"/>
    <property type="match status" value="1"/>
</dbReference>
<protein>
    <submittedName>
        <fullName evidence="1">Class I SAM-dependent methyltransferase</fullName>
    </submittedName>
</protein>